<sequence>MYPPPGMVGPRLIAAWALRTQSRDVQVDGLEHVPAHGPVLIVARHYHHLLDGAVLVQHVRRPLHIVVALDWTADARQRRWMERACRWSQWPVILRPATTPSAAAYDASEIARYLRSGLRDAAHLLRDGRAVVVFPEGYPAVDPTASPATPRARDAGGFLPFAAGYRTIAQLAQHGGSPPVAIVPLGFAYRRDGDRFDIVARFGAPLGLGDGPEAVERAVRSLSAPSIPAAFR</sequence>
<evidence type="ECO:0000259" key="1">
    <source>
        <dbReference type="Pfam" id="PF01553"/>
    </source>
</evidence>
<keyword evidence="3" id="KW-1185">Reference proteome</keyword>
<name>A0AAN2C9R4_UNVUL</name>
<accession>A0AAN2C9R4</accession>
<feature type="domain" description="Phospholipid/glycerol acyltransferase" evidence="1">
    <location>
        <begin position="25"/>
        <end position="186"/>
    </location>
</feature>
<evidence type="ECO:0000313" key="3">
    <source>
        <dbReference type="Proteomes" id="UP001317532"/>
    </source>
</evidence>
<dbReference type="KEGG" id="vab:WPS_20860"/>
<organism evidence="2 3">
    <name type="scientific">Vulcanimicrobium alpinum</name>
    <dbReference type="NCBI Taxonomy" id="3016050"/>
    <lineage>
        <taxon>Bacteria</taxon>
        <taxon>Bacillati</taxon>
        <taxon>Vulcanimicrobiota</taxon>
        <taxon>Vulcanimicrobiia</taxon>
        <taxon>Vulcanimicrobiales</taxon>
        <taxon>Vulcanimicrobiaceae</taxon>
        <taxon>Vulcanimicrobium</taxon>
    </lineage>
</organism>
<dbReference type="SUPFAM" id="SSF69593">
    <property type="entry name" value="Glycerol-3-phosphate (1)-acyltransferase"/>
    <property type="match status" value="1"/>
</dbReference>
<dbReference type="InterPro" id="IPR002123">
    <property type="entry name" value="Plipid/glycerol_acylTrfase"/>
</dbReference>
<dbReference type="EMBL" id="AP025523">
    <property type="protein sequence ID" value="BDE06810.1"/>
    <property type="molecule type" value="Genomic_DNA"/>
</dbReference>
<dbReference type="RefSeq" id="WP_317994457.1">
    <property type="nucleotide sequence ID" value="NZ_AP025523.1"/>
</dbReference>
<dbReference type="Pfam" id="PF01553">
    <property type="entry name" value="Acyltransferase"/>
    <property type="match status" value="1"/>
</dbReference>
<dbReference type="Proteomes" id="UP001317532">
    <property type="component" value="Chromosome"/>
</dbReference>
<proteinExistence type="predicted"/>
<dbReference type="AlphaFoldDB" id="A0AAN2C9R4"/>
<reference evidence="2 3" key="1">
    <citation type="journal article" date="2022" name="ISME Commun">
        <title>Vulcanimicrobium alpinus gen. nov. sp. nov., the first cultivated representative of the candidate phylum 'Eremiobacterota', is a metabolically versatile aerobic anoxygenic phototroph.</title>
        <authorList>
            <person name="Yabe S."/>
            <person name="Muto K."/>
            <person name="Abe K."/>
            <person name="Yokota A."/>
            <person name="Staudigel H."/>
            <person name="Tebo B.M."/>
        </authorList>
    </citation>
    <scope>NUCLEOTIDE SEQUENCE [LARGE SCALE GENOMIC DNA]</scope>
    <source>
        <strain evidence="2 3">WC8-2</strain>
    </source>
</reference>
<gene>
    <name evidence="2" type="ORF">WPS_20860</name>
</gene>
<protein>
    <recommendedName>
        <fullName evidence="1">Phospholipid/glycerol acyltransferase domain-containing protein</fullName>
    </recommendedName>
</protein>
<dbReference type="GO" id="GO:0016746">
    <property type="term" value="F:acyltransferase activity"/>
    <property type="evidence" value="ECO:0007669"/>
    <property type="project" value="InterPro"/>
</dbReference>
<evidence type="ECO:0000313" key="2">
    <source>
        <dbReference type="EMBL" id="BDE06810.1"/>
    </source>
</evidence>